<keyword evidence="4" id="KW-0067">ATP-binding</keyword>
<feature type="region of interest" description="Disordered" evidence="2">
    <location>
        <begin position="1"/>
        <end position="36"/>
    </location>
</feature>
<keyword evidence="1" id="KW-0723">Serine/threonine-protein kinase</keyword>
<dbReference type="Gene3D" id="3.30.565.10">
    <property type="entry name" value="Histidine kinase-like ATPase, C-terminal domain"/>
    <property type="match status" value="1"/>
</dbReference>
<feature type="compositionally biased region" description="Polar residues" evidence="2">
    <location>
        <begin position="1"/>
        <end position="12"/>
    </location>
</feature>
<keyword evidence="1" id="KW-0808">Transferase</keyword>
<keyword evidence="1" id="KW-0418">Kinase</keyword>
<gene>
    <name evidence="4" type="ORF">ACFW88_11995</name>
</gene>
<dbReference type="Proteomes" id="UP001599756">
    <property type="component" value="Unassembled WGS sequence"/>
</dbReference>
<name>A0ABW6H3Q6_9ACTN</name>
<reference evidence="4 5" key="1">
    <citation type="submission" date="2024-09" db="EMBL/GenBank/DDBJ databases">
        <title>The Natural Products Discovery Center: Release of the First 8490 Sequenced Strains for Exploring Actinobacteria Biosynthetic Diversity.</title>
        <authorList>
            <person name="Kalkreuter E."/>
            <person name="Kautsar S.A."/>
            <person name="Yang D."/>
            <person name="Bader C.D."/>
            <person name="Teijaro C.N."/>
            <person name="Fluegel L."/>
            <person name="Davis C.M."/>
            <person name="Simpson J.R."/>
            <person name="Lauterbach L."/>
            <person name="Steele A.D."/>
            <person name="Gui C."/>
            <person name="Meng S."/>
            <person name="Li G."/>
            <person name="Viehrig K."/>
            <person name="Ye F."/>
            <person name="Su P."/>
            <person name="Kiefer A.F."/>
            <person name="Nichols A."/>
            <person name="Cepeda A.J."/>
            <person name="Yan W."/>
            <person name="Fan B."/>
            <person name="Jiang Y."/>
            <person name="Adhikari A."/>
            <person name="Zheng C.-J."/>
            <person name="Schuster L."/>
            <person name="Cowan T.M."/>
            <person name="Smanski M.J."/>
            <person name="Chevrette M.G."/>
            <person name="De Carvalho L.P.S."/>
            <person name="Shen B."/>
        </authorList>
    </citation>
    <scope>NUCLEOTIDE SEQUENCE [LARGE SCALE GENOMIC DNA]</scope>
    <source>
        <strain evidence="4 5">NPDC059500</strain>
    </source>
</reference>
<sequence length="174" mass="17924">MATVTDGQSRSPDSVREFTLGAVPGGGRARPGEHADDEALSLRCSVPAEASRASAVRRLVAEHLAGLRLAAGQREDAVLATDELFANAVRHASTGSHDSVTVTLEWSAGTLRVTVADPSPARPRPGVADPLAESGRGLAIVAALADDWGMAPPQPGAAGKSVWFTLRRRGGTAT</sequence>
<evidence type="ECO:0000256" key="1">
    <source>
        <dbReference type="ARBA" id="ARBA00022527"/>
    </source>
</evidence>
<organism evidence="4 5">
    <name type="scientific">Streptomyces anandii</name>
    <dbReference type="NCBI Taxonomy" id="285454"/>
    <lineage>
        <taxon>Bacteria</taxon>
        <taxon>Bacillati</taxon>
        <taxon>Actinomycetota</taxon>
        <taxon>Actinomycetes</taxon>
        <taxon>Kitasatosporales</taxon>
        <taxon>Streptomycetaceae</taxon>
        <taxon>Streptomyces</taxon>
    </lineage>
</organism>
<dbReference type="EMBL" id="JBHYTS010000014">
    <property type="protein sequence ID" value="MFE1751243.1"/>
    <property type="molecule type" value="Genomic_DNA"/>
</dbReference>
<evidence type="ECO:0000313" key="4">
    <source>
        <dbReference type="EMBL" id="MFE1751243.1"/>
    </source>
</evidence>
<dbReference type="InterPro" id="IPR050267">
    <property type="entry name" value="Anti-sigma-factor_SerPK"/>
</dbReference>
<dbReference type="InterPro" id="IPR003594">
    <property type="entry name" value="HATPase_dom"/>
</dbReference>
<keyword evidence="4" id="KW-0547">Nucleotide-binding</keyword>
<dbReference type="PANTHER" id="PTHR35526:SF3">
    <property type="entry name" value="ANTI-SIGMA-F FACTOR RSBW"/>
    <property type="match status" value="1"/>
</dbReference>
<protein>
    <submittedName>
        <fullName evidence="4">ATP-binding protein</fullName>
    </submittedName>
</protein>
<dbReference type="InterPro" id="IPR036890">
    <property type="entry name" value="HATPase_C_sf"/>
</dbReference>
<feature type="domain" description="Histidine kinase/HSP90-like ATPase" evidence="3">
    <location>
        <begin position="46"/>
        <end position="150"/>
    </location>
</feature>
<evidence type="ECO:0000313" key="5">
    <source>
        <dbReference type="Proteomes" id="UP001599756"/>
    </source>
</evidence>
<evidence type="ECO:0000259" key="3">
    <source>
        <dbReference type="Pfam" id="PF13581"/>
    </source>
</evidence>
<proteinExistence type="predicted"/>
<comment type="caution">
    <text evidence="4">The sequence shown here is derived from an EMBL/GenBank/DDBJ whole genome shotgun (WGS) entry which is preliminary data.</text>
</comment>
<dbReference type="Pfam" id="PF13581">
    <property type="entry name" value="HATPase_c_2"/>
    <property type="match status" value="1"/>
</dbReference>
<keyword evidence="5" id="KW-1185">Reference proteome</keyword>
<dbReference type="PANTHER" id="PTHR35526">
    <property type="entry name" value="ANTI-SIGMA-F FACTOR RSBW-RELATED"/>
    <property type="match status" value="1"/>
</dbReference>
<dbReference type="RefSeq" id="WP_381812510.1">
    <property type="nucleotide sequence ID" value="NZ_JBHYTS010000014.1"/>
</dbReference>
<evidence type="ECO:0000256" key="2">
    <source>
        <dbReference type="SAM" id="MobiDB-lite"/>
    </source>
</evidence>
<dbReference type="GO" id="GO:0005524">
    <property type="term" value="F:ATP binding"/>
    <property type="evidence" value="ECO:0007669"/>
    <property type="project" value="UniProtKB-KW"/>
</dbReference>
<dbReference type="SUPFAM" id="SSF55874">
    <property type="entry name" value="ATPase domain of HSP90 chaperone/DNA topoisomerase II/histidine kinase"/>
    <property type="match status" value="1"/>
</dbReference>
<accession>A0ABW6H3Q6</accession>
<dbReference type="CDD" id="cd16936">
    <property type="entry name" value="HATPase_RsbW-like"/>
    <property type="match status" value="1"/>
</dbReference>